<keyword evidence="2" id="KW-1185">Reference proteome</keyword>
<protein>
    <submittedName>
        <fullName evidence="1">Uncharacterized protein</fullName>
    </submittedName>
</protein>
<dbReference type="EMBL" id="JYDW01000207">
    <property type="protein sequence ID" value="KRZ51988.1"/>
    <property type="molecule type" value="Genomic_DNA"/>
</dbReference>
<accession>A0A0V1KXE1</accession>
<reference evidence="1 2" key="1">
    <citation type="submission" date="2015-05" db="EMBL/GenBank/DDBJ databases">
        <title>Evolution of Trichinella species and genotypes.</title>
        <authorList>
            <person name="Korhonen P.K."/>
            <person name="Edoardo P."/>
            <person name="Giuseppe L.R."/>
            <person name="Gasser R.B."/>
        </authorList>
    </citation>
    <scope>NUCLEOTIDE SEQUENCE [LARGE SCALE GENOMIC DNA]</scope>
    <source>
        <strain evidence="1">ISS10</strain>
    </source>
</reference>
<evidence type="ECO:0000313" key="1">
    <source>
        <dbReference type="EMBL" id="KRZ51988.1"/>
    </source>
</evidence>
<dbReference type="Proteomes" id="UP000054721">
    <property type="component" value="Unassembled WGS sequence"/>
</dbReference>
<organism evidence="1 2">
    <name type="scientific">Trichinella nativa</name>
    <dbReference type="NCBI Taxonomy" id="6335"/>
    <lineage>
        <taxon>Eukaryota</taxon>
        <taxon>Metazoa</taxon>
        <taxon>Ecdysozoa</taxon>
        <taxon>Nematoda</taxon>
        <taxon>Enoplea</taxon>
        <taxon>Dorylaimia</taxon>
        <taxon>Trichinellida</taxon>
        <taxon>Trichinellidae</taxon>
        <taxon>Trichinella</taxon>
    </lineage>
</organism>
<name>A0A0V1KXE1_9BILA</name>
<dbReference type="AlphaFoldDB" id="A0A0V1KXE1"/>
<evidence type="ECO:0000313" key="2">
    <source>
        <dbReference type="Proteomes" id="UP000054721"/>
    </source>
</evidence>
<sequence>MKEIRTKARNENKLYGMMNFYPSNDSRYWETIEWKKKKQTWNVSKIFLYHGHLRVQFSLDFLSL</sequence>
<proteinExistence type="predicted"/>
<comment type="caution">
    <text evidence="1">The sequence shown here is derived from an EMBL/GenBank/DDBJ whole genome shotgun (WGS) entry which is preliminary data.</text>
</comment>
<gene>
    <name evidence="1" type="ORF">T02_13578</name>
</gene>